<feature type="compositionally biased region" description="Polar residues" evidence="9">
    <location>
        <begin position="76"/>
        <end position="102"/>
    </location>
</feature>
<dbReference type="SMART" id="SM00356">
    <property type="entry name" value="ZnF_C3H1"/>
    <property type="match status" value="1"/>
</dbReference>
<evidence type="ECO:0000256" key="7">
    <source>
        <dbReference type="ARBA" id="ARBA00042384"/>
    </source>
</evidence>
<dbReference type="CTD" id="11097"/>
<protein>
    <recommendedName>
        <fullName evidence="6">Nucleoporin NUP42</fullName>
    </recommendedName>
    <alternativeName>
        <fullName evidence="7">Nucleoporin-like protein 2</fullName>
    </alternativeName>
</protein>
<evidence type="ECO:0000256" key="8">
    <source>
        <dbReference type="PROSITE-ProRule" id="PRU00723"/>
    </source>
</evidence>
<proteinExistence type="predicted"/>
<keyword evidence="8" id="KW-0862">Zinc</keyword>
<feature type="zinc finger region" description="C3H1-type" evidence="8">
    <location>
        <begin position="1"/>
        <end position="25"/>
    </location>
</feature>
<organism evidence="11 12">
    <name type="scientific">Octodon degus</name>
    <name type="common">Degu</name>
    <name type="synonym">Sciurus degus</name>
    <dbReference type="NCBI Taxonomy" id="10160"/>
    <lineage>
        <taxon>Eukaryota</taxon>
        <taxon>Metazoa</taxon>
        <taxon>Chordata</taxon>
        <taxon>Craniata</taxon>
        <taxon>Vertebrata</taxon>
        <taxon>Euteleostomi</taxon>
        <taxon>Mammalia</taxon>
        <taxon>Eutheria</taxon>
        <taxon>Euarchontoglires</taxon>
        <taxon>Glires</taxon>
        <taxon>Rodentia</taxon>
        <taxon>Hystricomorpha</taxon>
        <taxon>Octodontidae</taxon>
        <taxon>Octodon</taxon>
    </lineage>
</organism>
<dbReference type="Proteomes" id="UP000515203">
    <property type="component" value="Unplaced"/>
</dbReference>
<name>A0A6P6DZX7_OCTDE</name>
<dbReference type="OrthoDB" id="20729at2759"/>
<evidence type="ECO:0000259" key="10">
    <source>
        <dbReference type="PROSITE" id="PS50103"/>
    </source>
</evidence>
<comment type="function">
    <text evidence="5">Required for the export of mRNAs containing poly(A) tails from the nucleus into the cytoplasm.</text>
</comment>
<keyword evidence="11" id="KW-1185">Reference proteome</keyword>
<keyword evidence="8" id="KW-0863">Zinc-finger</keyword>
<evidence type="ECO:0000256" key="2">
    <source>
        <dbReference type="ARBA" id="ARBA00004567"/>
    </source>
</evidence>
<accession>A0A6P6DZX7</accession>
<feature type="region of interest" description="Disordered" evidence="9">
    <location>
        <begin position="25"/>
        <end position="111"/>
    </location>
</feature>
<keyword evidence="3" id="KW-0813">Transport</keyword>
<evidence type="ECO:0000256" key="1">
    <source>
        <dbReference type="ARBA" id="ARBA00004335"/>
    </source>
</evidence>
<reference evidence="12" key="1">
    <citation type="submission" date="2025-08" db="UniProtKB">
        <authorList>
            <consortium name="RefSeq"/>
        </authorList>
    </citation>
    <scope>IDENTIFICATION</scope>
</reference>
<dbReference type="PANTHER" id="PTHR46527">
    <property type="entry name" value="NUCLEOPORIN-LIKE PROTEIN 2"/>
    <property type="match status" value="1"/>
</dbReference>
<dbReference type="AlphaFoldDB" id="A0A6P6DZX7"/>
<keyword evidence="4" id="KW-0539">Nucleus</keyword>
<evidence type="ECO:0000256" key="5">
    <source>
        <dbReference type="ARBA" id="ARBA00037262"/>
    </source>
</evidence>
<dbReference type="GO" id="GO:0008270">
    <property type="term" value="F:zinc ion binding"/>
    <property type="evidence" value="ECO:0007669"/>
    <property type="project" value="UniProtKB-KW"/>
</dbReference>
<sequence>MVICQFFLQGRCRFGDRCWNEHPGARGAGGGRQQQPSGSNRSEGNATSQKYSSIIQPSSFFKSTPWGGSRDREKPSFNSFDSKVSTTRNTSFGLSQNPFASPSSEEQKDEKKLLLSDLKDEGNHAAPTFGFGSRALGSFRPPSFPVSNNNSATVQSFSFKTDPGIAAAPAGSSSVFGSVPAFGAVASTSSASSTSTADFGFGKPQITSAASFSFKSPAASSFGTPGFSGFPASTAAGPFGAPVAPAFGSGSSVAETLPEGEIKHSGIINLTKEMSRQLNVEAVAWLLLGAFSQIYVDNQQQRAQQGDLKCEFVQKRSTKVAVDCKHRADISIAQEEQENRKDVQRALREVAGPCPLQLQCPMFQNGSSSHTRFQNGAGIEDLFLGIRFKAFV</sequence>
<evidence type="ECO:0000313" key="11">
    <source>
        <dbReference type="Proteomes" id="UP000515203"/>
    </source>
</evidence>
<keyword evidence="3" id="KW-0653">Protein transport</keyword>
<dbReference type="RefSeq" id="XP_023565619.1">
    <property type="nucleotide sequence ID" value="XM_023709851.1"/>
</dbReference>
<keyword evidence="3" id="KW-0811">Translocation</keyword>
<dbReference type="InParanoid" id="A0A6P6DZX7"/>
<dbReference type="FunCoup" id="A0A6P6DZX7">
    <property type="interactions" value="3104"/>
</dbReference>
<evidence type="ECO:0000256" key="3">
    <source>
        <dbReference type="ARBA" id="ARBA00023132"/>
    </source>
</evidence>
<dbReference type="PROSITE" id="PS50103">
    <property type="entry name" value="ZF_C3H1"/>
    <property type="match status" value="1"/>
</dbReference>
<dbReference type="InterPro" id="IPR000571">
    <property type="entry name" value="Znf_CCCH"/>
</dbReference>
<dbReference type="GeneID" id="101588418"/>
<comment type="subcellular location">
    <subcellularLocation>
        <location evidence="1">Nucleus membrane</location>
        <topology evidence="1">Peripheral membrane protein</topology>
        <orientation evidence="1">Cytoplasmic side</orientation>
    </subcellularLocation>
    <subcellularLocation>
        <location evidence="2">Nucleus</location>
        <location evidence="2">Nuclear pore complex</location>
    </subcellularLocation>
</comment>
<gene>
    <name evidence="12" type="primary">Nupl2</name>
</gene>
<keyword evidence="8" id="KW-0479">Metal-binding</keyword>
<dbReference type="PANTHER" id="PTHR46527:SF1">
    <property type="entry name" value="NUCLEOPORIN NUP42"/>
    <property type="match status" value="1"/>
</dbReference>
<keyword evidence="3" id="KW-0906">Nuclear pore complex</keyword>
<keyword evidence="3" id="KW-0509">mRNA transport</keyword>
<evidence type="ECO:0000256" key="6">
    <source>
        <dbReference type="ARBA" id="ARBA00039886"/>
    </source>
</evidence>
<dbReference type="GO" id="GO:0031965">
    <property type="term" value="C:nuclear membrane"/>
    <property type="evidence" value="ECO:0007669"/>
    <property type="project" value="UniProtKB-SubCell"/>
</dbReference>
<evidence type="ECO:0000256" key="9">
    <source>
        <dbReference type="SAM" id="MobiDB-lite"/>
    </source>
</evidence>
<evidence type="ECO:0000313" key="12">
    <source>
        <dbReference type="RefSeq" id="XP_023565619.1"/>
    </source>
</evidence>
<dbReference type="GO" id="GO:0005643">
    <property type="term" value="C:nuclear pore"/>
    <property type="evidence" value="ECO:0007669"/>
    <property type="project" value="UniProtKB-SubCell"/>
</dbReference>
<feature type="compositionally biased region" description="Polar residues" evidence="9">
    <location>
        <begin position="40"/>
        <end position="62"/>
    </location>
</feature>
<feature type="domain" description="C3H1-type" evidence="10">
    <location>
        <begin position="1"/>
        <end position="25"/>
    </location>
</feature>
<dbReference type="InterPro" id="IPR051767">
    <property type="entry name" value="Nucleoporin_NUP42"/>
</dbReference>
<evidence type="ECO:0000256" key="4">
    <source>
        <dbReference type="ARBA" id="ARBA00023242"/>
    </source>
</evidence>